<dbReference type="OrthoDB" id="10255048at2759"/>
<gene>
    <name evidence="11 12" type="primary">LOC108741905</name>
</gene>
<dbReference type="KEGG" id="apln:108741905"/>
<dbReference type="PANTHER" id="PTHR13924">
    <property type="entry name" value="TRANSFORMING ACIDIC COILED-COIL CONTAINING PROTEIN 1/2"/>
    <property type="match status" value="1"/>
</dbReference>
<dbReference type="STRING" id="224129.A0A1W4XJ36"/>
<dbReference type="Gene3D" id="1.20.5.1700">
    <property type="match status" value="1"/>
</dbReference>
<keyword evidence="10" id="KW-1185">Reference proteome</keyword>
<evidence type="ECO:0000256" key="2">
    <source>
        <dbReference type="ARBA" id="ARBA00009423"/>
    </source>
</evidence>
<dbReference type="Proteomes" id="UP000192223">
    <property type="component" value="Unplaced"/>
</dbReference>
<accession>A0A1W4XJ36</accession>
<dbReference type="InterPro" id="IPR039915">
    <property type="entry name" value="TACC"/>
</dbReference>
<evidence type="ECO:0000256" key="7">
    <source>
        <dbReference type="SAM" id="Coils"/>
    </source>
</evidence>
<reference evidence="11 12" key="1">
    <citation type="submission" date="2025-04" db="UniProtKB">
        <authorList>
            <consortium name="RefSeq"/>
        </authorList>
    </citation>
    <scope>IDENTIFICATION</scope>
    <source>
        <tissue evidence="11 12">Entire body</tissue>
    </source>
</reference>
<dbReference type="GO" id="GO:0007052">
    <property type="term" value="P:mitotic spindle organization"/>
    <property type="evidence" value="ECO:0007669"/>
    <property type="project" value="InterPro"/>
</dbReference>
<evidence type="ECO:0000313" key="12">
    <source>
        <dbReference type="RefSeq" id="XP_018332380.1"/>
    </source>
</evidence>
<dbReference type="AlphaFoldDB" id="A0A1W4XJ36"/>
<dbReference type="Pfam" id="PF05010">
    <property type="entry name" value="TACC_C"/>
    <property type="match status" value="1"/>
</dbReference>
<evidence type="ECO:0000259" key="9">
    <source>
        <dbReference type="Pfam" id="PF05010"/>
    </source>
</evidence>
<evidence type="ECO:0000256" key="4">
    <source>
        <dbReference type="ARBA" id="ARBA00022553"/>
    </source>
</evidence>
<dbReference type="GO" id="GO:0005856">
    <property type="term" value="C:cytoskeleton"/>
    <property type="evidence" value="ECO:0007669"/>
    <property type="project" value="UniProtKB-SubCell"/>
</dbReference>
<protein>
    <submittedName>
        <fullName evidence="11 12">Myosin-10 isoform X1</fullName>
    </submittedName>
</protein>
<organism evidence="10 12">
    <name type="scientific">Agrilus planipennis</name>
    <name type="common">Emerald ash borer</name>
    <name type="synonym">Agrilus marcopoli</name>
    <dbReference type="NCBI Taxonomy" id="224129"/>
    <lineage>
        <taxon>Eukaryota</taxon>
        <taxon>Metazoa</taxon>
        <taxon>Ecdysozoa</taxon>
        <taxon>Arthropoda</taxon>
        <taxon>Hexapoda</taxon>
        <taxon>Insecta</taxon>
        <taxon>Pterygota</taxon>
        <taxon>Neoptera</taxon>
        <taxon>Endopterygota</taxon>
        <taxon>Coleoptera</taxon>
        <taxon>Polyphaga</taxon>
        <taxon>Elateriformia</taxon>
        <taxon>Buprestoidea</taxon>
        <taxon>Buprestidae</taxon>
        <taxon>Agrilinae</taxon>
        <taxon>Agrilus</taxon>
    </lineage>
</organism>
<feature type="compositionally biased region" description="Basic and acidic residues" evidence="8">
    <location>
        <begin position="144"/>
        <end position="163"/>
    </location>
</feature>
<comment type="similarity">
    <text evidence="2">Belongs to the TACC family.</text>
</comment>
<evidence type="ECO:0000256" key="8">
    <source>
        <dbReference type="SAM" id="MobiDB-lite"/>
    </source>
</evidence>
<proteinExistence type="inferred from homology"/>
<keyword evidence="6" id="KW-0206">Cytoskeleton</keyword>
<dbReference type="GO" id="GO:0005737">
    <property type="term" value="C:cytoplasm"/>
    <property type="evidence" value="ECO:0007669"/>
    <property type="project" value="TreeGrafter"/>
</dbReference>
<feature type="region of interest" description="Disordered" evidence="8">
    <location>
        <begin position="134"/>
        <end position="163"/>
    </location>
</feature>
<dbReference type="RefSeq" id="XP_018332380.1">
    <property type="nucleotide sequence ID" value="XM_018476878.2"/>
</dbReference>
<evidence type="ECO:0000256" key="5">
    <source>
        <dbReference type="ARBA" id="ARBA00023054"/>
    </source>
</evidence>
<feature type="coiled-coil region" evidence="7">
    <location>
        <begin position="362"/>
        <end position="602"/>
    </location>
</feature>
<name>A0A1W4XJ36_AGRPL</name>
<keyword evidence="5 7" id="KW-0175">Coiled coil</keyword>
<dbReference type="GeneID" id="108741905"/>
<sequence length="617" mass="70923">MAFSRFVQVCKSLVMDDLPLRECSSDNLISNNSVEQESTEHEALVTNEKGIYDSPVITHPRLSILTEFDPLFKSSASDESIIKETFPEEVEVSSCKDTPDSSLDKNKKDGLYSKLLDITATNTTQENVSNFIQEQENSLASSDDTSKSDSQDNIKDCTFDENKNPTTNNKLLDTFCLEDKISLEELDNKQNKDTSRCKKDLYRNTESVEDLLEEKTQAKPLHFKLESQEDDKSINAEDNQIDCNIKCSFNLEETESQIRKTETPIKVLSEITHCIQNTSEENKDKQDLLNINLIKSRKSLPAYHNNSIFERKKNHKRHSLPHNIEKNVGIVKASPKILNNTSDGQNIEALKEKKTNINMDISDNLEEENSDLKLQLNASQQERATLELEIRQKEEVIIKTQAELIRKEQAYKQEIKQLKQKLEEKSTKNDSENINELEETIKNLKAREARLLSEINTLAKEENSFKKIMAEFEINIQEKVNEIQKLKEEHETVKRHLANLELAFSDVHQKYERSKNIIERYKLNEEALLQRLAASEEMVQKSEEKYDSLKAHAKAQIEKIGKEMANIRESNDMEIHKLQAIIKRLEIKNASLMVSLDQKNKECLALTALCDEVTGKV</sequence>
<evidence type="ECO:0000256" key="6">
    <source>
        <dbReference type="ARBA" id="ARBA00023212"/>
    </source>
</evidence>
<dbReference type="PANTHER" id="PTHR13924:SF10">
    <property type="entry name" value="TRANSFORMING ACIDIC COILED-COIL PROTEIN, ISOFORM K"/>
    <property type="match status" value="1"/>
</dbReference>
<keyword evidence="4" id="KW-0597">Phosphoprotein</keyword>
<keyword evidence="3" id="KW-0963">Cytoplasm</keyword>
<evidence type="ECO:0000313" key="10">
    <source>
        <dbReference type="Proteomes" id="UP000192223"/>
    </source>
</evidence>
<feature type="domain" description="Transforming acidic coiled-coil-containing protein C-terminal" evidence="9">
    <location>
        <begin position="431"/>
        <end position="613"/>
    </location>
</feature>
<dbReference type="RefSeq" id="XP_018332379.1">
    <property type="nucleotide sequence ID" value="XM_018476877.2"/>
</dbReference>
<evidence type="ECO:0000313" key="11">
    <source>
        <dbReference type="RefSeq" id="XP_018332379.1"/>
    </source>
</evidence>
<comment type="subcellular location">
    <subcellularLocation>
        <location evidence="1">Cytoplasm</location>
        <location evidence="1">Cytoskeleton</location>
    </subcellularLocation>
</comment>
<evidence type="ECO:0000256" key="3">
    <source>
        <dbReference type="ARBA" id="ARBA00022490"/>
    </source>
</evidence>
<dbReference type="InterPro" id="IPR007707">
    <property type="entry name" value="TACC_C"/>
</dbReference>
<evidence type="ECO:0000256" key="1">
    <source>
        <dbReference type="ARBA" id="ARBA00004245"/>
    </source>
</evidence>